<feature type="compositionally biased region" description="Acidic residues" evidence="1">
    <location>
        <begin position="380"/>
        <end position="390"/>
    </location>
</feature>
<dbReference type="InParanoid" id="A0A0S2LIR9"/>
<feature type="region of interest" description="Disordered" evidence="1">
    <location>
        <begin position="147"/>
        <end position="182"/>
    </location>
</feature>
<dbReference type="VEuPathDB" id="FungiDB:CNM01115"/>
<feature type="region of interest" description="Disordered" evidence="1">
    <location>
        <begin position="1"/>
        <end position="32"/>
    </location>
</feature>
<dbReference type="GeneID" id="36393142"/>
<dbReference type="EMBL" id="AE017353">
    <property type="protein sequence ID" value="ALO60837.1"/>
    <property type="molecule type" value="Genomic_DNA"/>
</dbReference>
<feature type="compositionally biased region" description="Polar residues" evidence="1">
    <location>
        <begin position="160"/>
        <end position="173"/>
    </location>
</feature>
<feature type="region of interest" description="Disordered" evidence="1">
    <location>
        <begin position="659"/>
        <end position="679"/>
    </location>
</feature>
<reference evidence="2 3" key="1">
    <citation type="journal article" date="2005" name="Science">
        <title>The genome of the basidiomycetous yeast and human pathogen Cryptococcus neoformans.</title>
        <authorList>
            <person name="Loftus B.J."/>
            <person name="Fung E."/>
            <person name="Roncaglia P."/>
            <person name="Rowley D."/>
            <person name="Amedeo P."/>
            <person name="Bruno D."/>
            <person name="Vamathevan J."/>
            <person name="Miranda M."/>
            <person name="Anderson I.J."/>
            <person name="Fraser J.A."/>
            <person name="Allen J.E."/>
            <person name="Bosdet I.E."/>
            <person name="Brent M.R."/>
            <person name="Chiu R."/>
            <person name="Doering T.L."/>
            <person name="Donlin M.J."/>
            <person name="D'Souza C.A."/>
            <person name="Fox D.S."/>
            <person name="Grinberg V."/>
            <person name="Fu J."/>
            <person name="Fukushima M."/>
            <person name="Haas B.J."/>
            <person name="Huang J.C."/>
            <person name="Janbon G."/>
            <person name="Jones S.J."/>
            <person name="Koo H.L."/>
            <person name="Krzywinski M.I."/>
            <person name="Kwon-Chung J.K."/>
            <person name="Lengeler K.B."/>
            <person name="Maiti R."/>
            <person name="Marra M.A."/>
            <person name="Marra R.E."/>
            <person name="Mathewson C.A."/>
            <person name="Mitchell T.G."/>
            <person name="Pertea M."/>
            <person name="Riggs F.R."/>
            <person name="Salzberg S.L."/>
            <person name="Schein J.E."/>
            <person name="Shvartsbeyn A."/>
            <person name="Shin H."/>
            <person name="Shumway M."/>
            <person name="Specht C.A."/>
            <person name="Suh B.B."/>
            <person name="Tenney A."/>
            <person name="Utterback T.R."/>
            <person name="Wickes B.L."/>
            <person name="Wortman J.R."/>
            <person name="Wye N.H."/>
            <person name="Kronstad J.W."/>
            <person name="Lodge J.K."/>
            <person name="Heitman J."/>
            <person name="Davis R.W."/>
            <person name="Fraser C.M."/>
            <person name="Hyman R.W."/>
        </authorList>
    </citation>
    <scope>NUCLEOTIDE SEQUENCE [LARGE SCALE GENOMIC DNA]</scope>
    <source>
        <strain evidence="3">JEC21 / ATCC MYA-565</strain>
    </source>
</reference>
<feature type="compositionally biased region" description="Basic and acidic residues" evidence="1">
    <location>
        <begin position="992"/>
        <end position="1011"/>
    </location>
</feature>
<feature type="region of interest" description="Disordered" evidence="1">
    <location>
        <begin position="44"/>
        <end position="128"/>
    </location>
</feature>
<protein>
    <submittedName>
        <fullName evidence="2">Uncharacterized protein</fullName>
    </submittedName>
</protein>
<dbReference type="AlphaFoldDB" id="A0A0S2LIR9"/>
<feature type="compositionally biased region" description="Basic and acidic residues" evidence="1">
    <location>
        <begin position="417"/>
        <end position="427"/>
    </location>
</feature>
<feature type="compositionally biased region" description="Basic and acidic residues" evidence="1">
    <location>
        <begin position="391"/>
        <end position="402"/>
    </location>
</feature>
<dbReference type="OrthoDB" id="2576539at2759"/>
<accession>A0A0S2LIR9</accession>
<evidence type="ECO:0000313" key="3">
    <source>
        <dbReference type="Proteomes" id="UP000002149"/>
    </source>
</evidence>
<name>A0A0S2LIR9_CRYD1</name>
<feature type="region of interest" description="Disordered" evidence="1">
    <location>
        <begin position="507"/>
        <end position="535"/>
    </location>
</feature>
<feature type="region of interest" description="Disordered" evidence="1">
    <location>
        <begin position="347"/>
        <end position="448"/>
    </location>
</feature>
<feature type="compositionally biased region" description="Polar residues" evidence="1">
    <location>
        <begin position="1116"/>
        <end position="1128"/>
    </location>
</feature>
<feature type="compositionally biased region" description="Basic and acidic residues" evidence="1">
    <location>
        <begin position="44"/>
        <end position="120"/>
    </location>
</feature>
<feature type="region of interest" description="Disordered" evidence="1">
    <location>
        <begin position="992"/>
        <end position="1017"/>
    </location>
</feature>
<dbReference type="Proteomes" id="UP000002149">
    <property type="component" value="Chromosome 13"/>
</dbReference>
<feature type="compositionally biased region" description="Pro residues" evidence="1">
    <location>
        <begin position="18"/>
        <end position="29"/>
    </location>
</feature>
<proteinExistence type="predicted"/>
<feature type="region of interest" description="Disordered" evidence="1">
    <location>
        <begin position="941"/>
        <end position="969"/>
    </location>
</feature>
<organism evidence="2 3">
    <name type="scientific">Cryptococcus deneoformans (strain JEC21 / ATCC MYA-565)</name>
    <name type="common">Cryptococcus neoformans var. neoformans serotype D</name>
    <dbReference type="NCBI Taxonomy" id="214684"/>
    <lineage>
        <taxon>Eukaryota</taxon>
        <taxon>Fungi</taxon>
        <taxon>Dikarya</taxon>
        <taxon>Basidiomycota</taxon>
        <taxon>Agaricomycotina</taxon>
        <taxon>Tremellomycetes</taxon>
        <taxon>Tremellales</taxon>
        <taxon>Cryptococcaceae</taxon>
        <taxon>Cryptococcus</taxon>
        <taxon>Cryptococcus neoformans species complex</taxon>
    </lineage>
</organism>
<feature type="compositionally biased region" description="Basic and acidic residues" evidence="1">
    <location>
        <begin position="957"/>
        <end position="967"/>
    </location>
</feature>
<feature type="compositionally biased region" description="Polar residues" evidence="1">
    <location>
        <begin position="428"/>
        <end position="448"/>
    </location>
</feature>
<evidence type="ECO:0000313" key="2">
    <source>
        <dbReference type="EMBL" id="ALO60837.1"/>
    </source>
</evidence>
<dbReference type="RefSeq" id="XP_024514418.1">
    <property type="nucleotide sequence ID" value="XM_024658854.1"/>
</dbReference>
<feature type="region of interest" description="Disordered" evidence="1">
    <location>
        <begin position="754"/>
        <end position="792"/>
    </location>
</feature>
<dbReference type="PaxDb" id="214684-A0A0S2LIR9"/>
<feature type="compositionally biased region" description="Basic and acidic residues" evidence="1">
    <location>
        <begin position="519"/>
        <end position="535"/>
    </location>
</feature>
<dbReference type="KEGG" id="cne:CNM01115"/>
<keyword evidence="3" id="KW-1185">Reference proteome</keyword>
<gene>
    <name evidence="2" type="ordered locus">CNM01115</name>
</gene>
<feature type="compositionally biased region" description="Basic and acidic residues" evidence="1">
    <location>
        <begin position="347"/>
        <end position="370"/>
    </location>
</feature>
<sequence>MYAPLGVDSDSSGEETTPPTPAPPRPPKPQFKFKSLFASTKKLEARVPRRAEELKKDEQKEPPTLEKKRVRIFARDLLSRQKGSKTEESLTMTRGERVEPDPTYAEKIKQDDKDKLEPVRSTEQAAINPVASEVLVLLRQLVAESHATNKNTDSEPKADSANQEMNEEFSTNEADPEKKVDLPAPEVITVTDRKDEKPIDAKPIQEAPALQYNATSHLPLQDPAREQHHLVDNYFASFGPPLANNIRLPDTSVNRPCHQQLPHMVSPYGCYLQLPCRYPWMTYPPGPQWWSLGYHSSSDVQNTATKLSSPAHPTLVGPVILESCISPLKTYVQKYEAVCNQALKSYKGEGPEQGERTRRNEEARSAERRLRQAIRALQDTELETGDDSDSNDPRSSERKEIRGGQNELSKKTNSPLKTEHAGHEGKSDTTPAADNTAKFTPTPYSTVSNESTALKALETYVLEYRQNHNRAIKKYKTSENGDERNRMKTTVKKTEGKLRIAMQALDTAKRDQGGLANGKNEEEVQQRPDNDKGRVIDDVQETHLPSAEKEALVEKKFNKGKRRAVNAKLKAEEARRIKENKGEGQFFQTMPMDIARPVQEPVFDVLMDESVVGNEDKDEPYLPDHSLGDQRFPNISHSAVDIAIQCQDEKPTKKPLIETKSPEVLPPAPFPRLYDKPLPENITSEQDKAIKHYKIKYAAIAKALSGASLMHEEKLEMMKEADRVEKKIKALMDEVEVNKQGRKAKDVIKEARGSITKQISDKKDAEATVSVPQHEGGAHSKASSPPSSFVTETNDAPEAISITDKGKLLVQCKSKYSKLTKFIKEDDLTAHDKQLHIKEADKLKSKVKGLKIEIEPSQAAVVGEEEMKIIKGDGDPPVNEERDQMEMVDTEAFLKLFKVKHSKLAKAANDDTVEDDTRRKRKAKAERRGLVAQIMMETMNKGESECKGQAAVDEAEGDPKSGKDNSGLKKQAQILSQGVSLKKVERAIWQGKEERPTEEIKNLTTEKKEPRQCPPSDCEIDPCGKKWLPWQVTSSKTPVNNNATRSEPASAILSKDRHFTQPEPIKPIASHKSAINALNISHSPLKPTQMTQDDPDDNFSCKRSPAAITKVIGNSPKASRQVSLTSSGHRPPPLTIPLQRNEWVDSDTSSSQIVAFDLPSFSHDHQSERDHESSPSEYSQSSAYSFSSMISDSTVKSDRLVLRLLAQTDSGPMLVHHDTRDGVNH</sequence>
<feature type="region of interest" description="Disordered" evidence="1">
    <location>
        <begin position="1113"/>
        <end position="1142"/>
    </location>
</feature>
<evidence type="ECO:0000256" key="1">
    <source>
        <dbReference type="SAM" id="MobiDB-lite"/>
    </source>
</evidence>
<feature type="compositionally biased region" description="Polar residues" evidence="1">
    <location>
        <begin position="781"/>
        <end position="792"/>
    </location>
</feature>